<proteinExistence type="inferred from homology"/>
<evidence type="ECO:0000256" key="4">
    <source>
        <dbReference type="ARBA" id="ARBA00022525"/>
    </source>
</evidence>
<comment type="caution">
    <text evidence="9">Lacks conserved residue(s) required for the propagation of feature annotation.</text>
</comment>
<feature type="domain" description="CFEM" evidence="12">
    <location>
        <begin position="50"/>
        <end position="171"/>
    </location>
</feature>
<evidence type="ECO:0000256" key="8">
    <source>
        <dbReference type="ARBA" id="ARBA00023288"/>
    </source>
</evidence>
<keyword evidence="9" id="KW-0479">Metal-binding</keyword>
<keyword evidence="6" id="KW-0732">Signal</keyword>
<keyword evidence="9" id="KW-0349">Heme</keyword>
<evidence type="ECO:0000256" key="6">
    <source>
        <dbReference type="ARBA" id="ARBA00022729"/>
    </source>
</evidence>
<keyword evidence="11" id="KW-1133">Transmembrane helix</keyword>
<dbReference type="GO" id="GO:0098552">
    <property type="term" value="C:side of membrane"/>
    <property type="evidence" value="ECO:0007669"/>
    <property type="project" value="UniProtKB-KW"/>
</dbReference>
<evidence type="ECO:0000256" key="9">
    <source>
        <dbReference type="PROSITE-ProRule" id="PRU01356"/>
    </source>
</evidence>
<evidence type="ECO:0000256" key="11">
    <source>
        <dbReference type="SAM" id="Phobius"/>
    </source>
</evidence>
<comment type="caution">
    <text evidence="13">The sequence shown here is derived from an EMBL/GenBank/DDBJ whole genome shotgun (WGS) entry which is preliminary data.</text>
</comment>
<dbReference type="GO" id="GO:0046872">
    <property type="term" value="F:metal ion binding"/>
    <property type="evidence" value="ECO:0007669"/>
    <property type="project" value="UniProtKB-UniRule"/>
</dbReference>
<dbReference type="AlphaFoldDB" id="A0AAD9SWD8"/>
<evidence type="ECO:0000313" key="13">
    <source>
        <dbReference type="EMBL" id="KAK2624232.1"/>
    </source>
</evidence>
<evidence type="ECO:0000256" key="1">
    <source>
        <dbReference type="ARBA" id="ARBA00004589"/>
    </source>
</evidence>
<dbReference type="Proteomes" id="UP001285354">
    <property type="component" value="Unassembled WGS sequence"/>
</dbReference>
<keyword evidence="8" id="KW-0449">Lipoprotein</keyword>
<keyword evidence="14" id="KW-1185">Reference proteome</keyword>
<evidence type="ECO:0000256" key="10">
    <source>
        <dbReference type="SAM" id="MobiDB-lite"/>
    </source>
</evidence>
<dbReference type="GO" id="GO:0005576">
    <property type="term" value="C:extracellular region"/>
    <property type="evidence" value="ECO:0007669"/>
    <property type="project" value="UniProtKB-SubCell"/>
</dbReference>
<keyword evidence="4" id="KW-0964">Secreted</keyword>
<name>A0AAD9SWD8_9HELO</name>
<accession>A0AAD9SWD8</accession>
<gene>
    <name evidence="13" type="ORF">QTJ16_006182</name>
</gene>
<feature type="compositionally biased region" description="Polar residues" evidence="10">
    <location>
        <begin position="206"/>
        <end position="238"/>
    </location>
</feature>
<dbReference type="InterPro" id="IPR008427">
    <property type="entry name" value="Extracellular_membr_CFEM_dom"/>
</dbReference>
<evidence type="ECO:0000256" key="2">
    <source>
        <dbReference type="ARBA" id="ARBA00004613"/>
    </source>
</evidence>
<feature type="transmembrane region" description="Helical" evidence="11">
    <location>
        <begin position="364"/>
        <end position="390"/>
    </location>
</feature>
<keyword evidence="5" id="KW-0336">GPI-anchor</keyword>
<sequence>MSEISATISAGDTLSDCSHLASVHPTRIPSSCECQRHGQPAGSMLSLPPGKALWIMFVLVRWSAAQQLQEKIDSLPECSIGCLSNAAASAGCSTGDFGCRCQEQDVLIWGGLGSERSCLMQDCGMTSTTDTQVLLRQICSIVKGSVASSSTSTSLLGATLPGTLLPAATGAHATDIFSAVSPSMTALALAVDDSPPPANLDPAPLVSSSEGEPTSVQVSSTPASTPSSLETAASDVQRTSFPTSAAPTTTTFQTIMTSILSQTVITPTAFGSILSEIIQASISAVEVSTSRAQSSIATVQFSAYFSVAASSTQADDGAPSKPSNALPTLAEEPVYSAPLGASPSQVEANQSSLIPKLRKEAQSLSAVAIASIVVGVCICAAAAILALVATRRRKMAQQMRVTSTASPRQSGEEITIYLDLQGEKSGKARSFDGNR</sequence>
<evidence type="ECO:0000256" key="5">
    <source>
        <dbReference type="ARBA" id="ARBA00022622"/>
    </source>
</evidence>
<evidence type="ECO:0000259" key="12">
    <source>
        <dbReference type="PROSITE" id="PS52012"/>
    </source>
</evidence>
<dbReference type="Pfam" id="PF05730">
    <property type="entry name" value="CFEM"/>
    <property type="match status" value="1"/>
</dbReference>
<feature type="region of interest" description="Disordered" evidence="10">
    <location>
        <begin position="198"/>
        <end position="246"/>
    </location>
</feature>
<keyword evidence="5" id="KW-0325">Glycoprotein</keyword>
<evidence type="ECO:0000256" key="3">
    <source>
        <dbReference type="ARBA" id="ARBA00010031"/>
    </source>
</evidence>
<feature type="disulfide bond" evidence="9">
    <location>
        <begin position="92"/>
        <end position="99"/>
    </location>
</feature>
<comment type="similarity">
    <text evidence="3">Belongs to the RBT5 family.</text>
</comment>
<dbReference type="EMBL" id="JAUBYV010000010">
    <property type="protein sequence ID" value="KAK2624232.1"/>
    <property type="molecule type" value="Genomic_DNA"/>
</dbReference>
<keyword evidence="11" id="KW-0472">Membrane</keyword>
<organism evidence="13 14">
    <name type="scientific">Diplocarpon rosae</name>
    <dbReference type="NCBI Taxonomy" id="946125"/>
    <lineage>
        <taxon>Eukaryota</taxon>
        <taxon>Fungi</taxon>
        <taxon>Dikarya</taxon>
        <taxon>Ascomycota</taxon>
        <taxon>Pezizomycotina</taxon>
        <taxon>Leotiomycetes</taxon>
        <taxon>Helotiales</taxon>
        <taxon>Drepanopezizaceae</taxon>
        <taxon>Diplocarpon</taxon>
    </lineage>
</organism>
<feature type="binding site" description="axial binding residue" evidence="9">
    <location>
        <position position="96"/>
    </location>
    <ligand>
        <name>heme</name>
        <dbReference type="ChEBI" id="CHEBI:30413"/>
    </ligand>
    <ligandPart>
        <name>Fe</name>
        <dbReference type="ChEBI" id="CHEBI:18248"/>
    </ligandPart>
</feature>
<evidence type="ECO:0000256" key="7">
    <source>
        <dbReference type="ARBA" id="ARBA00023157"/>
    </source>
</evidence>
<reference evidence="13" key="1">
    <citation type="submission" date="2023-06" db="EMBL/GenBank/DDBJ databases">
        <title>Draft genome of Marssonina rosae.</title>
        <authorList>
            <person name="Cheng Q."/>
        </authorList>
    </citation>
    <scope>NUCLEOTIDE SEQUENCE</scope>
    <source>
        <strain evidence="13">R4</strain>
    </source>
</reference>
<keyword evidence="7 9" id="KW-1015">Disulfide bond</keyword>
<evidence type="ECO:0000313" key="14">
    <source>
        <dbReference type="Proteomes" id="UP001285354"/>
    </source>
</evidence>
<keyword evidence="9" id="KW-0408">Iron</keyword>
<protein>
    <recommendedName>
        <fullName evidence="12">CFEM domain-containing protein</fullName>
    </recommendedName>
</protein>
<keyword evidence="11" id="KW-0812">Transmembrane</keyword>
<comment type="subcellular location">
    <subcellularLocation>
        <location evidence="1">Membrane</location>
        <topology evidence="1">Lipid-anchor</topology>
        <topology evidence="1">GPI-anchor</topology>
    </subcellularLocation>
    <subcellularLocation>
        <location evidence="2">Secreted</location>
    </subcellularLocation>
</comment>
<dbReference type="PROSITE" id="PS52012">
    <property type="entry name" value="CFEM"/>
    <property type="match status" value="1"/>
</dbReference>